<dbReference type="EMBL" id="LR797481">
    <property type="protein sequence ID" value="CAB4219528.1"/>
    <property type="molecule type" value="Genomic_DNA"/>
</dbReference>
<sequence>MNGKQARALRKISEANTDNTASSKIANKIIKKGFKQFKKIQK</sequence>
<reference evidence="1" key="1">
    <citation type="submission" date="2020-05" db="EMBL/GenBank/DDBJ databases">
        <authorList>
            <person name="Chiriac C."/>
            <person name="Salcher M."/>
            <person name="Ghai R."/>
            <person name="Kavagutti S V."/>
        </authorList>
    </citation>
    <scope>NUCLEOTIDE SEQUENCE</scope>
</reference>
<gene>
    <name evidence="1" type="ORF">UFOVP1615_19</name>
</gene>
<name>A0A6J5SVG6_9CAUD</name>
<evidence type="ECO:0000313" key="1">
    <source>
        <dbReference type="EMBL" id="CAB4219528.1"/>
    </source>
</evidence>
<organism evidence="1">
    <name type="scientific">uncultured Caudovirales phage</name>
    <dbReference type="NCBI Taxonomy" id="2100421"/>
    <lineage>
        <taxon>Viruses</taxon>
        <taxon>Duplodnaviria</taxon>
        <taxon>Heunggongvirae</taxon>
        <taxon>Uroviricota</taxon>
        <taxon>Caudoviricetes</taxon>
        <taxon>Peduoviridae</taxon>
        <taxon>Maltschvirus</taxon>
        <taxon>Maltschvirus maltsch</taxon>
    </lineage>
</organism>
<proteinExistence type="predicted"/>
<protein>
    <submittedName>
        <fullName evidence="1">Uncharacterized protein</fullName>
    </submittedName>
</protein>
<accession>A0A6J5SVG6</accession>